<dbReference type="EMBL" id="CM047742">
    <property type="protein sequence ID" value="KAJ0035115.1"/>
    <property type="molecule type" value="Genomic_DNA"/>
</dbReference>
<proteinExistence type="predicted"/>
<name>A0ACC0YD92_9ROSI</name>
<evidence type="ECO:0000313" key="2">
    <source>
        <dbReference type="Proteomes" id="UP001163603"/>
    </source>
</evidence>
<gene>
    <name evidence="1" type="ORF">Pint_24974</name>
</gene>
<keyword evidence="2" id="KW-1185">Reference proteome</keyword>
<dbReference type="Proteomes" id="UP001163603">
    <property type="component" value="Chromosome 7"/>
</dbReference>
<comment type="caution">
    <text evidence="1">The sequence shown here is derived from an EMBL/GenBank/DDBJ whole genome shotgun (WGS) entry which is preliminary data.</text>
</comment>
<reference evidence="2" key="1">
    <citation type="journal article" date="2023" name="G3 (Bethesda)">
        <title>Genome assembly and association tests identify interacting loci associated with vigor, precocity, and sex in interspecific pistachio rootstocks.</title>
        <authorList>
            <person name="Palmer W."/>
            <person name="Jacygrad E."/>
            <person name="Sagayaradj S."/>
            <person name="Cavanaugh K."/>
            <person name="Han R."/>
            <person name="Bertier L."/>
            <person name="Beede B."/>
            <person name="Kafkas S."/>
            <person name="Golino D."/>
            <person name="Preece J."/>
            <person name="Michelmore R."/>
        </authorList>
    </citation>
    <scope>NUCLEOTIDE SEQUENCE [LARGE SCALE GENOMIC DNA]</scope>
</reference>
<evidence type="ECO:0000313" key="1">
    <source>
        <dbReference type="EMBL" id="KAJ0035115.1"/>
    </source>
</evidence>
<protein>
    <submittedName>
        <fullName evidence="1">Uncharacterized protein</fullName>
    </submittedName>
</protein>
<organism evidence="1 2">
    <name type="scientific">Pistacia integerrima</name>
    <dbReference type="NCBI Taxonomy" id="434235"/>
    <lineage>
        <taxon>Eukaryota</taxon>
        <taxon>Viridiplantae</taxon>
        <taxon>Streptophyta</taxon>
        <taxon>Embryophyta</taxon>
        <taxon>Tracheophyta</taxon>
        <taxon>Spermatophyta</taxon>
        <taxon>Magnoliopsida</taxon>
        <taxon>eudicotyledons</taxon>
        <taxon>Gunneridae</taxon>
        <taxon>Pentapetalae</taxon>
        <taxon>rosids</taxon>
        <taxon>malvids</taxon>
        <taxon>Sapindales</taxon>
        <taxon>Anacardiaceae</taxon>
        <taxon>Pistacia</taxon>
    </lineage>
</organism>
<accession>A0ACC0YD92</accession>
<sequence length="1706" mass="192455">MAYNYSGFGKQSGPSVPTKSLPTFGNLTPPPPSSTSPFPNFTPSPSPRQPEVIERTTSPSVPFGSSGPTARPYQTSRERRPEAPQKVLSPPSAFENPHLVAVPSFSSAGVRRHHIEVPPVRLFPKYPKPTSLYFLAAIGALDETLLSLHLFYFFVSYTTYVLLIPRFLRSIEPPRKLDDGQRSFFKDYDAPSHPRPSAVASVVASRNSGTSATAKIARFQDLKRTRSPPLLSGDEEFSRKSSQPMVSSHSDLFVDDHSPLAPVRTVSPSAFQSNHYVDAFHPSFDEGQQPLLSSPMGGDHAKLLGNYPNLVAHQGQSRASPNIGSYDSERSYLEQVPNVQVPKRTKSPHVPSANGLSWENPRFALNDSKRFNGFHSSPDSQVSQRSVPSANSTGVVATRSTSSPISKRTRYPPHSSDEGLQGNLNSSQHDTEREMQAKAKRLARFKVELSEDVQTSPDVSNQRVSTNRREQSAVERQKVVGAPLESAKDYPNDNSLSEYEGLETSSIIIGLCPDMCPESERAERERKGDLDRYERFDGDRNQTSKSLAVKKYNRTAEREANLIRPMPILQTTVGYLLDLLDQPYDESFLGLYNFLWDRMRAIRMDLRMQHIFNQEAITMLEQMIRLHIMAMHELCEYTKGEGFAEGFDAHLNIEQMNKTSVELFQMYDDHRKKGIKVPTEKEFRGYYALLKLDKHPGYKVEPAELSLDLAKMTPEIRQTPEVLFARDVARACRMGNFIAFFRLARKASYLQACLMHAHFAKLRTQALASLHSGLLNNQGLPVAHVGRWLGMEEEDIESLLEYHGFLIKEFEELYMVKEGQFLNSDSDYPTKCSKLVHTKRSKTMVEDILASTQAISLPTEAKKEIQLDKIHKHDTTSIPSVRRKISVRAVDEEMSDSAAISSPKKGRPVPPLIETSMVGRQNQDDHKVTTACTLPWSFSVAHTSPKPQPAEVVPEEKQDDAFFRMSPENKTAFFTDVFPVQSVPRTSQQDRSLSFRRYDYSVDNTLPQIVATNNLEDEEPSVTHREKENDEVMISEKDEAMENEKDEVMASYLEEEVALARLKLILRFDFLLWRRRSSKQKELREQRKLAANAALNSLSLGPPIQKNKVQPFTRGEFDIDHVMMERYEKHERSWSKLNVSDVIAGILGRRNRDAKFLCWKIILCSQDSQERDEHMQRTQVSHFAAESWLFSKLMPRKDYDDDLVVSSPGLSIWKKWLPSQSGSDLTCCFSIVKETKVDHPNDTVSGASAVLFLVSESIPWKLQKFQLHNLLMSIPSGSCLPLLILSSSNNEEVLDPYAVIVNGLGLRDIDKSRVKSFMVKFLVGNQQKGYSDGFFSDEQLREGLEWLADQSPVQPVVRCVKTRELILTHLGSVLEVLNKLSDHEVGPNHCISAFNEALDRSREEIVAAAKANPASWPCPEIAMVDNSGDEYFMENWSVPSLGWSSATRIELLECSLKNVKLPAFPDDISWLSRGSNMGKEIEIQRSQLESCLIRYLTQSCNMMGISLATKEASIMLQRSTRLELQNLSYYMVPNWVVIFRRIFNWRLMSLTNGALSSAYVLEEHFAASASASDNLDKLGLEGTLSPPYSLSHLSLDEVLEGGFSPLLTQRTHSQPEVQRHLPGVALNGEVQEPANIINLEEDERNSSQNDKYVAADDVSDTSKLNNTASKIMLSKNVTRETENLSDLFERCYLLQNTNDKKLSVFF</sequence>